<dbReference type="EMBL" id="WAIE01000012">
    <property type="protein sequence ID" value="KAB1437261.1"/>
    <property type="molecule type" value="Genomic_DNA"/>
</dbReference>
<evidence type="ECO:0000256" key="1">
    <source>
        <dbReference type="SAM" id="SignalP"/>
    </source>
</evidence>
<evidence type="ECO:0000313" key="3">
    <source>
        <dbReference type="Proteomes" id="UP000438699"/>
    </source>
</evidence>
<reference evidence="2 3" key="1">
    <citation type="journal article" date="2017" name="Int. J. Syst. Evol. Microbiol.">
        <title>Desulfovibrio senegalensis sp. nov., a mesophilic sulfate reducer isolated from marine sediment.</title>
        <authorList>
            <person name="Thioye A."/>
            <person name="Gam Z.B.A."/>
            <person name="Mbengue M."/>
            <person name="Cayol J.L."/>
            <person name="Joseph-Bartoli M."/>
            <person name="Toure-Kane C."/>
            <person name="Labat M."/>
        </authorList>
    </citation>
    <scope>NUCLEOTIDE SEQUENCE [LARGE SCALE GENOMIC DNA]</scope>
    <source>
        <strain evidence="2 3">DSM 101509</strain>
    </source>
</reference>
<dbReference type="RefSeq" id="WP_151152111.1">
    <property type="nucleotide sequence ID" value="NZ_WAIE01000012.1"/>
</dbReference>
<dbReference type="Gene3D" id="2.60.40.10">
    <property type="entry name" value="Immunoglobulins"/>
    <property type="match status" value="1"/>
</dbReference>
<accession>A0A6N6N072</accession>
<comment type="caution">
    <text evidence="2">The sequence shown here is derived from an EMBL/GenBank/DDBJ whole genome shotgun (WGS) entry which is preliminary data.</text>
</comment>
<dbReference type="InterPro" id="IPR013783">
    <property type="entry name" value="Ig-like_fold"/>
</dbReference>
<gene>
    <name evidence="2" type="ORF">F8A88_15575</name>
</gene>
<evidence type="ECO:0008006" key="4">
    <source>
        <dbReference type="Google" id="ProtNLM"/>
    </source>
</evidence>
<organism evidence="2 3">
    <name type="scientific">Pseudodesulfovibrio senegalensis</name>
    <dbReference type="NCBI Taxonomy" id="1721087"/>
    <lineage>
        <taxon>Bacteria</taxon>
        <taxon>Pseudomonadati</taxon>
        <taxon>Thermodesulfobacteriota</taxon>
        <taxon>Desulfovibrionia</taxon>
        <taxon>Desulfovibrionales</taxon>
        <taxon>Desulfovibrionaceae</taxon>
    </lineage>
</organism>
<protein>
    <recommendedName>
        <fullName evidence="4">Carboxypeptidase regulatory-like domain-containing protein</fullName>
    </recommendedName>
</protein>
<feature type="chain" id="PRO_5026948758" description="Carboxypeptidase regulatory-like domain-containing protein" evidence="1">
    <location>
        <begin position="23"/>
        <end position="105"/>
    </location>
</feature>
<evidence type="ECO:0000313" key="2">
    <source>
        <dbReference type="EMBL" id="KAB1437261.1"/>
    </source>
</evidence>
<sequence>MKKMMITAMTLAVLALAATAFAHTPLCDCFDNGDGTVSCEGGFSDGSSASGVKMYVKDGSGKVLQEGAMNADSEFNFKKPEGSYTVLFDAGEGHAVEINGADIVE</sequence>
<dbReference type="AlphaFoldDB" id="A0A6N6N072"/>
<keyword evidence="3" id="KW-1185">Reference proteome</keyword>
<dbReference type="OrthoDB" id="363007at2"/>
<keyword evidence="1" id="KW-0732">Signal</keyword>
<name>A0A6N6N072_9BACT</name>
<proteinExistence type="predicted"/>
<feature type="signal peptide" evidence="1">
    <location>
        <begin position="1"/>
        <end position="22"/>
    </location>
</feature>
<dbReference type="Proteomes" id="UP000438699">
    <property type="component" value="Unassembled WGS sequence"/>
</dbReference>